<comment type="caution">
    <text evidence="1">The sequence shown here is derived from an EMBL/GenBank/DDBJ whole genome shotgun (WGS) entry which is preliminary data.</text>
</comment>
<dbReference type="EMBL" id="QEIN01000130">
    <property type="protein sequence ID" value="RCV56390.1"/>
    <property type="molecule type" value="Genomic_DNA"/>
</dbReference>
<sequence length="167" mass="18280">MGGLWWWVRAGSAREITDACAEVEVVTDPGAVRRAEADASLEEVDLAALPADSVLAGLRARRDAQRGRPGFGALVGRERVYLRMPFRDDAAGGPPDPVDYLLELGPDGRWIRQVELAPDGGLRMSADDWPINPPFDLYDPELAGLEIDARTFEDSWRRARPAPGEDG</sequence>
<dbReference type="AlphaFoldDB" id="A0A368T345"/>
<accession>A0A368T345</accession>
<organism evidence="1 2">
    <name type="scientific">Marinitenerispora sediminis</name>
    <dbReference type="NCBI Taxonomy" id="1931232"/>
    <lineage>
        <taxon>Bacteria</taxon>
        <taxon>Bacillati</taxon>
        <taxon>Actinomycetota</taxon>
        <taxon>Actinomycetes</taxon>
        <taxon>Streptosporangiales</taxon>
        <taxon>Nocardiopsidaceae</taxon>
        <taxon>Marinitenerispora</taxon>
    </lineage>
</organism>
<protein>
    <submittedName>
        <fullName evidence="1">Uncharacterized protein</fullName>
    </submittedName>
</protein>
<evidence type="ECO:0000313" key="2">
    <source>
        <dbReference type="Proteomes" id="UP000253318"/>
    </source>
</evidence>
<dbReference type="Proteomes" id="UP000253318">
    <property type="component" value="Unassembled WGS sequence"/>
</dbReference>
<name>A0A368T345_9ACTN</name>
<evidence type="ECO:0000313" key="1">
    <source>
        <dbReference type="EMBL" id="RCV56390.1"/>
    </source>
</evidence>
<gene>
    <name evidence="1" type="ORF">DEF24_16720</name>
</gene>
<reference evidence="1 2" key="1">
    <citation type="submission" date="2018-04" db="EMBL/GenBank/DDBJ databases">
        <title>Novel actinobacteria from marine sediment.</title>
        <authorList>
            <person name="Ng Z.Y."/>
            <person name="Tan G.Y.A."/>
        </authorList>
    </citation>
    <scope>NUCLEOTIDE SEQUENCE [LARGE SCALE GENOMIC DNA]</scope>
    <source>
        <strain evidence="1 2">TPS81</strain>
    </source>
</reference>
<dbReference type="OrthoDB" id="1365577at2"/>
<keyword evidence="2" id="KW-1185">Reference proteome</keyword>
<proteinExistence type="predicted"/>